<dbReference type="EMBL" id="CP159290">
    <property type="protein sequence ID" value="XCH30689.1"/>
    <property type="molecule type" value="Genomic_DNA"/>
</dbReference>
<protein>
    <submittedName>
        <fullName evidence="1">Uncharacterized protein</fullName>
    </submittedName>
</protein>
<dbReference type="AlphaFoldDB" id="A0AAU8G2J9"/>
<organism evidence="1">
    <name type="scientific">Cellulosimicrobium sp. ES-005</name>
    <dbReference type="NCBI Taxonomy" id="3163031"/>
    <lineage>
        <taxon>Bacteria</taxon>
        <taxon>Bacillati</taxon>
        <taxon>Actinomycetota</taxon>
        <taxon>Actinomycetes</taxon>
        <taxon>Micrococcales</taxon>
        <taxon>Promicromonosporaceae</taxon>
        <taxon>Cellulosimicrobium</taxon>
    </lineage>
</organism>
<proteinExistence type="predicted"/>
<reference evidence="1" key="1">
    <citation type="submission" date="2024-06" db="EMBL/GenBank/DDBJ databases">
        <title>Complete genome sequence of the cellulolytic actinobacterium, Cellulosimicrobium ES-005.</title>
        <authorList>
            <person name="Matthews C.T."/>
            <person name="Underwood K.D."/>
            <person name="Ghanchi K.M."/>
            <person name="Fields S.D."/>
            <person name="Gardner S.G."/>
        </authorList>
    </citation>
    <scope>NUCLEOTIDE SEQUENCE</scope>
    <source>
        <strain evidence="1">ES-005</strain>
    </source>
</reference>
<gene>
    <name evidence="1" type="ORF">ABRQ22_03120</name>
</gene>
<evidence type="ECO:0000313" key="1">
    <source>
        <dbReference type="EMBL" id="XCH30689.1"/>
    </source>
</evidence>
<accession>A0AAU8G2J9</accession>
<sequence length="115" mass="12272">MYRSRLDVGSLRQVLRGACGKAEISPVQFDALDDPPDFSILAEKRGLIRGDSAIQVHINDNGDHRLVLLVALGDSGFARAMQGARNSLSFGGSKKFAATVAEAIRSADPSFQQVG</sequence>
<dbReference type="RefSeq" id="WP_353708542.1">
    <property type="nucleotide sequence ID" value="NZ_CP159290.1"/>
</dbReference>
<name>A0AAU8G2J9_9MICO</name>